<dbReference type="Proteomes" id="UP000724148">
    <property type="component" value="Unassembled WGS sequence"/>
</dbReference>
<comment type="caution">
    <text evidence="4">The sequence shown here is derived from an EMBL/GenBank/DDBJ whole genome shotgun (WGS) entry which is preliminary data.</text>
</comment>
<dbReference type="GO" id="GO:0005829">
    <property type="term" value="C:cytosol"/>
    <property type="evidence" value="ECO:0007669"/>
    <property type="project" value="TreeGrafter"/>
</dbReference>
<dbReference type="SUPFAM" id="SSF51351">
    <property type="entry name" value="Triosephosphate isomerase (TIM)"/>
    <property type="match status" value="1"/>
</dbReference>
<organism evidence="4 5">
    <name type="scientific">Candidatus Sungiibacteriota bacterium</name>
    <dbReference type="NCBI Taxonomy" id="2750080"/>
    <lineage>
        <taxon>Bacteria</taxon>
        <taxon>Candidatus Sungiibacteriota</taxon>
    </lineage>
</organism>
<evidence type="ECO:0000256" key="2">
    <source>
        <dbReference type="ARBA" id="ARBA00023235"/>
    </source>
</evidence>
<accession>A0A931SBS2</accession>
<evidence type="ECO:0000313" key="5">
    <source>
        <dbReference type="Proteomes" id="UP000724148"/>
    </source>
</evidence>
<dbReference type="GO" id="GO:0046166">
    <property type="term" value="P:glyceraldehyde-3-phosphate biosynthetic process"/>
    <property type="evidence" value="ECO:0007669"/>
    <property type="project" value="TreeGrafter"/>
</dbReference>
<keyword evidence="3" id="KW-0312">Gluconeogenesis</keyword>
<dbReference type="InterPro" id="IPR020861">
    <property type="entry name" value="Triosephosphate_isomerase_AS"/>
</dbReference>
<evidence type="ECO:0000256" key="3">
    <source>
        <dbReference type="RuleBase" id="RU363013"/>
    </source>
</evidence>
<dbReference type="PROSITE" id="PS51440">
    <property type="entry name" value="TIM_2"/>
    <property type="match status" value="1"/>
</dbReference>
<protein>
    <recommendedName>
        <fullName evidence="3">Triosephosphate isomerase</fullName>
        <ecNumber evidence="3">5.3.1.1</ecNumber>
    </recommendedName>
</protein>
<gene>
    <name evidence="4" type="ORF">HYT40_02535</name>
</gene>
<dbReference type="EC" id="5.3.1.1" evidence="3"/>
<dbReference type="GO" id="GO:0006096">
    <property type="term" value="P:glycolytic process"/>
    <property type="evidence" value="ECO:0007669"/>
    <property type="project" value="UniProtKB-UniRule"/>
</dbReference>
<sequence>MTRKRLIVCNWKMNPQTESEALDLFGATLAAAKAAPGATVIVAPPFPFLSAIENRFGLAQAEANHHAQIYLAAQDVFWERDGSFTGEVSAVMEKNVGVTHVIIGHSERRRFLGETDDMVAKKLKKALESGLIPILCIGEEERPAGEIPERVGEELQSAVVGLNPTLLETLVVAYEPVWAIGSGTPDTPEGMQKAALYIRKVLTECCGESAADKIRILYGGSVTAANVAAFFEETGGQVAGVLVGGASLYADEVDKIIKTVNLIPADMNAR</sequence>
<comment type="catalytic activity">
    <reaction evidence="3">
        <text>D-glyceraldehyde 3-phosphate = dihydroxyacetone phosphate</text>
        <dbReference type="Rhea" id="RHEA:18585"/>
        <dbReference type="ChEBI" id="CHEBI:57642"/>
        <dbReference type="ChEBI" id="CHEBI:59776"/>
        <dbReference type="EC" id="5.3.1.1"/>
    </reaction>
</comment>
<comment type="pathway">
    <text evidence="3">Carbohydrate biosynthesis; gluconeogenesis.</text>
</comment>
<dbReference type="GO" id="GO:0004807">
    <property type="term" value="F:triose-phosphate isomerase activity"/>
    <property type="evidence" value="ECO:0007669"/>
    <property type="project" value="UniProtKB-UniRule"/>
</dbReference>
<name>A0A931SBS2_9BACT</name>
<proteinExistence type="inferred from homology"/>
<dbReference type="InterPro" id="IPR035990">
    <property type="entry name" value="TIM_sf"/>
</dbReference>
<dbReference type="PANTHER" id="PTHR21139">
    <property type="entry name" value="TRIOSEPHOSPHATE ISOMERASE"/>
    <property type="match status" value="1"/>
</dbReference>
<dbReference type="AlphaFoldDB" id="A0A931SBS2"/>
<dbReference type="GO" id="GO:0006094">
    <property type="term" value="P:gluconeogenesis"/>
    <property type="evidence" value="ECO:0007669"/>
    <property type="project" value="UniProtKB-KW"/>
</dbReference>
<evidence type="ECO:0000313" key="4">
    <source>
        <dbReference type="EMBL" id="MBI2097004.1"/>
    </source>
</evidence>
<comment type="similarity">
    <text evidence="1 3">Belongs to the triosephosphate isomerase family.</text>
</comment>
<dbReference type="CDD" id="cd00311">
    <property type="entry name" value="TIM"/>
    <property type="match status" value="1"/>
</dbReference>
<dbReference type="InterPro" id="IPR013785">
    <property type="entry name" value="Aldolase_TIM"/>
</dbReference>
<keyword evidence="2 3" id="KW-0413">Isomerase</keyword>
<dbReference type="PANTHER" id="PTHR21139:SF42">
    <property type="entry name" value="TRIOSEPHOSPHATE ISOMERASE"/>
    <property type="match status" value="1"/>
</dbReference>
<dbReference type="GO" id="GO:0019563">
    <property type="term" value="P:glycerol catabolic process"/>
    <property type="evidence" value="ECO:0007669"/>
    <property type="project" value="TreeGrafter"/>
</dbReference>
<dbReference type="Pfam" id="PF00121">
    <property type="entry name" value="TIM"/>
    <property type="match status" value="1"/>
</dbReference>
<dbReference type="PROSITE" id="PS00171">
    <property type="entry name" value="TIM_1"/>
    <property type="match status" value="1"/>
</dbReference>
<comment type="subunit">
    <text evidence="3">Homodimer.</text>
</comment>
<keyword evidence="3" id="KW-0324">Glycolysis</keyword>
<reference evidence="4" key="1">
    <citation type="submission" date="2020-07" db="EMBL/GenBank/DDBJ databases">
        <title>Huge and variable diversity of episymbiotic CPR bacteria and DPANN archaea in groundwater ecosystems.</title>
        <authorList>
            <person name="He C.Y."/>
            <person name="Keren R."/>
            <person name="Whittaker M."/>
            <person name="Farag I.F."/>
            <person name="Doudna J."/>
            <person name="Cate J.H.D."/>
            <person name="Banfield J.F."/>
        </authorList>
    </citation>
    <scope>NUCLEOTIDE SEQUENCE</scope>
    <source>
        <strain evidence="4">NC_groundwater_193_Ag_S-0.1um_51_7</strain>
    </source>
</reference>
<dbReference type="NCBIfam" id="TIGR00419">
    <property type="entry name" value="tim"/>
    <property type="match status" value="1"/>
</dbReference>
<dbReference type="Gene3D" id="3.20.20.70">
    <property type="entry name" value="Aldolase class I"/>
    <property type="match status" value="1"/>
</dbReference>
<comment type="subcellular location">
    <subcellularLocation>
        <location evidence="3">Cytoplasm</location>
    </subcellularLocation>
</comment>
<dbReference type="InterPro" id="IPR000652">
    <property type="entry name" value="Triosephosphate_isomerase"/>
</dbReference>
<keyword evidence="3" id="KW-0963">Cytoplasm</keyword>
<dbReference type="EMBL" id="JACOZA010000071">
    <property type="protein sequence ID" value="MBI2097004.1"/>
    <property type="molecule type" value="Genomic_DNA"/>
</dbReference>
<evidence type="ECO:0000256" key="1">
    <source>
        <dbReference type="ARBA" id="ARBA00007422"/>
    </source>
</evidence>
<comment type="pathway">
    <text evidence="3">Carbohydrate degradation; glycolysis; D-glyceraldehyde 3-phosphate from glycerone phosphate: step 1/1.</text>
</comment>